<feature type="domain" description="Mediator of RNA polymerase II transcription subunit 14 RM8" evidence="1">
    <location>
        <begin position="18"/>
        <end position="92"/>
    </location>
</feature>
<comment type="caution">
    <text evidence="3">The sequence shown here is derived from an EMBL/GenBank/DDBJ whole genome shotgun (WGS) entry which is preliminary data.</text>
</comment>
<dbReference type="PANTHER" id="PTHR12809">
    <property type="entry name" value="MEDIATOR COMPLEX SUBUNIT"/>
    <property type="match status" value="1"/>
</dbReference>
<dbReference type="InterPro" id="IPR056877">
    <property type="entry name" value="Med14_C"/>
</dbReference>
<dbReference type="Pfam" id="PF25069">
    <property type="entry name" value="Med14_C"/>
    <property type="match status" value="1"/>
</dbReference>
<dbReference type="OrthoDB" id="205099at2759"/>
<protein>
    <submittedName>
        <fullName evidence="3">Mediator of RNA polymerase II transcription subunit 14</fullName>
    </submittedName>
</protein>
<dbReference type="AlphaFoldDB" id="A0A9X0CVP0"/>
<dbReference type="EMBL" id="MU826373">
    <property type="protein sequence ID" value="KAJ7377757.1"/>
    <property type="molecule type" value="Genomic_DNA"/>
</dbReference>
<evidence type="ECO:0000259" key="1">
    <source>
        <dbReference type="Pfam" id="PF22983"/>
    </source>
</evidence>
<dbReference type="GO" id="GO:0016592">
    <property type="term" value="C:mediator complex"/>
    <property type="evidence" value="ECO:0007669"/>
    <property type="project" value="InterPro"/>
</dbReference>
<proteinExistence type="predicted"/>
<sequence>MLSALERFLCCMHLKRHLTRVIQSEELLTLVRNELSCLVFKATQPTTNLQYVVGVDPSYTALRLSAKSPHGQEQSWKDELNTLERFFETRVVCAPYKASAITAFARLLGAPASILRDCIKIMKLELNHDPTKLKWRVEWCLSIPPNGPEIAPPGTPAVVLKGKMFSLYNSADRSRHPPLARSR</sequence>
<dbReference type="GO" id="GO:0006357">
    <property type="term" value="P:regulation of transcription by RNA polymerase II"/>
    <property type="evidence" value="ECO:0007669"/>
    <property type="project" value="InterPro"/>
</dbReference>
<dbReference type="Pfam" id="PF22983">
    <property type="entry name" value="RM8_Med14"/>
    <property type="match status" value="1"/>
</dbReference>
<reference evidence="3" key="1">
    <citation type="submission" date="2023-01" db="EMBL/GenBank/DDBJ databases">
        <title>Genome assembly of the deep-sea coral Lophelia pertusa.</title>
        <authorList>
            <person name="Herrera S."/>
            <person name="Cordes E."/>
        </authorList>
    </citation>
    <scope>NUCLEOTIDE SEQUENCE</scope>
    <source>
        <strain evidence="3">USNM1676648</strain>
        <tissue evidence="3">Polyp</tissue>
    </source>
</reference>
<dbReference type="InterPro" id="IPR013947">
    <property type="entry name" value="Mediator_Med14"/>
</dbReference>
<dbReference type="InterPro" id="IPR055107">
    <property type="entry name" value="Med14_RM8"/>
</dbReference>
<organism evidence="3 4">
    <name type="scientific">Desmophyllum pertusum</name>
    <dbReference type="NCBI Taxonomy" id="174260"/>
    <lineage>
        <taxon>Eukaryota</taxon>
        <taxon>Metazoa</taxon>
        <taxon>Cnidaria</taxon>
        <taxon>Anthozoa</taxon>
        <taxon>Hexacorallia</taxon>
        <taxon>Scleractinia</taxon>
        <taxon>Caryophylliina</taxon>
        <taxon>Caryophylliidae</taxon>
        <taxon>Desmophyllum</taxon>
    </lineage>
</organism>
<feature type="domain" description="Mediator of RNA polymerase II transcription subunit 14 C-terminal" evidence="2">
    <location>
        <begin position="108"/>
        <end position="164"/>
    </location>
</feature>
<dbReference type="PANTHER" id="PTHR12809:SF2">
    <property type="entry name" value="MEDIATOR OF RNA POLYMERASE II TRANSCRIPTION SUBUNIT 14"/>
    <property type="match status" value="1"/>
</dbReference>
<evidence type="ECO:0000259" key="2">
    <source>
        <dbReference type="Pfam" id="PF25069"/>
    </source>
</evidence>
<keyword evidence="4" id="KW-1185">Reference proteome</keyword>
<accession>A0A9X0CVP0</accession>
<evidence type="ECO:0000313" key="3">
    <source>
        <dbReference type="EMBL" id="KAJ7377757.1"/>
    </source>
</evidence>
<dbReference type="GO" id="GO:0003712">
    <property type="term" value="F:transcription coregulator activity"/>
    <property type="evidence" value="ECO:0007669"/>
    <property type="project" value="InterPro"/>
</dbReference>
<name>A0A9X0CVP0_9CNID</name>
<evidence type="ECO:0000313" key="4">
    <source>
        <dbReference type="Proteomes" id="UP001163046"/>
    </source>
</evidence>
<dbReference type="GO" id="GO:0070847">
    <property type="term" value="C:core mediator complex"/>
    <property type="evidence" value="ECO:0007669"/>
    <property type="project" value="TreeGrafter"/>
</dbReference>
<dbReference type="Proteomes" id="UP001163046">
    <property type="component" value="Unassembled WGS sequence"/>
</dbReference>
<gene>
    <name evidence="3" type="primary">MED14_3</name>
    <name evidence="3" type="ORF">OS493_026893</name>
</gene>